<comment type="caution">
    <text evidence="2">The sequence shown here is derived from an EMBL/GenBank/DDBJ whole genome shotgun (WGS) entry which is preliminary data.</text>
</comment>
<dbReference type="Gene3D" id="3.40.50.1010">
    <property type="entry name" value="5'-nuclease"/>
    <property type="match status" value="1"/>
</dbReference>
<proteinExistence type="predicted"/>
<keyword evidence="3" id="KW-1185">Reference proteome</keyword>
<dbReference type="PANTHER" id="PTHR35458">
    <property type="entry name" value="SLR0755 PROTEIN"/>
    <property type="match status" value="1"/>
</dbReference>
<dbReference type="GO" id="GO:0004540">
    <property type="term" value="F:RNA nuclease activity"/>
    <property type="evidence" value="ECO:0007669"/>
    <property type="project" value="InterPro"/>
</dbReference>
<evidence type="ECO:0000313" key="3">
    <source>
        <dbReference type="Proteomes" id="UP000051913"/>
    </source>
</evidence>
<evidence type="ECO:0000313" key="2">
    <source>
        <dbReference type="EMBL" id="KRR04271.1"/>
    </source>
</evidence>
<sequence>MTERIALFIDGSNFHQTVKGLCFNVTIGGYSRIRQARHGRANILLYADQRGWRIQQPSEPLLDWLDYNGFAVRTKPAKEVDDGDGRRKTKRSMGVELAIDALELARHIDHAFLFSGDGDLQTVVLALQWA</sequence>
<dbReference type="PANTHER" id="PTHR35458:SF2">
    <property type="entry name" value="SLR0755 PROTEIN"/>
    <property type="match status" value="1"/>
</dbReference>
<dbReference type="RefSeq" id="WP_057852354.1">
    <property type="nucleotide sequence ID" value="NZ_LLXX01000128.1"/>
</dbReference>
<organism evidence="2 3">
    <name type="scientific">Bradyrhizobium valentinum</name>
    <dbReference type="NCBI Taxonomy" id="1518501"/>
    <lineage>
        <taxon>Bacteria</taxon>
        <taxon>Pseudomonadati</taxon>
        <taxon>Pseudomonadota</taxon>
        <taxon>Alphaproteobacteria</taxon>
        <taxon>Hyphomicrobiales</taxon>
        <taxon>Nitrobacteraceae</taxon>
        <taxon>Bradyrhizobium</taxon>
    </lineage>
</organism>
<reference evidence="2 3" key="1">
    <citation type="submission" date="2014-03" db="EMBL/GenBank/DDBJ databases">
        <title>Bradyrhizobium valentinum sp. nov., isolated from effective nodules of Lupinus mariae-josephae, a lupine endemic of basic-lime soils in Eastern Spain.</title>
        <authorList>
            <person name="Duran D."/>
            <person name="Rey L."/>
            <person name="Navarro A."/>
            <person name="Busquets A."/>
            <person name="Imperial J."/>
            <person name="Ruiz-Argueso T."/>
        </authorList>
    </citation>
    <scope>NUCLEOTIDE SEQUENCE [LARGE SCALE GENOMIC DNA]</scope>
    <source>
        <strain evidence="2 3">LmjM3</strain>
    </source>
</reference>
<dbReference type="Pfam" id="PF01936">
    <property type="entry name" value="NYN"/>
    <property type="match status" value="1"/>
</dbReference>
<protein>
    <recommendedName>
        <fullName evidence="1">NYN domain-containing protein</fullName>
    </recommendedName>
</protein>
<feature type="domain" description="NYN" evidence="1">
    <location>
        <begin position="4"/>
        <end position="128"/>
    </location>
</feature>
<dbReference type="AlphaFoldDB" id="A0A0R3LEI0"/>
<dbReference type="InterPro" id="IPR047140">
    <property type="entry name" value="LabA"/>
</dbReference>
<accession>A0A0R3LEI0</accession>
<dbReference type="EMBL" id="LLXX01000128">
    <property type="protein sequence ID" value="KRR04271.1"/>
    <property type="molecule type" value="Genomic_DNA"/>
</dbReference>
<dbReference type="InterPro" id="IPR021139">
    <property type="entry name" value="NYN"/>
</dbReference>
<dbReference type="Proteomes" id="UP000051913">
    <property type="component" value="Unassembled WGS sequence"/>
</dbReference>
<gene>
    <name evidence="2" type="ORF">CP49_23930</name>
</gene>
<evidence type="ECO:0000259" key="1">
    <source>
        <dbReference type="Pfam" id="PF01936"/>
    </source>
</evidence>
<name>A0A0R3LEI0_9BRAD</name>